<protein>
    <submittedName>
        <fullName evidence="2">Chemotaxis protein CheW</fullName>
    </submittedName>
</protein>
<dbReference type="RefSeq" id="WP_220165640.1">
    <property type="nucleotide sequence ID" value="NZ_CP080507.1"/>
</dbReference>
<proteinExistence type="predicted"/>
<dbReference type="Gene3D" id="2.40.50.180">
    <property type="entry name" value="CheA-289, Domain 4"/>
    <property type="match status" value="1"/>
</dbReference>
<evidence type="ECO:0000313" key="3">
    <source>
        <dbReference type="Proteomes" id="UP000825051"/>
    </source>
</evidence>
<dbReference type="InterPro" id="IPR039315">
    <property type="entry name" value="CheW"/>
</dbReference>
<dbReference type="InterPro" id="IPR036061">
    <property type="entry name" value="CheW-like_dom_sf"/>
</dbReference>
<name>A0A8F9XII6_9BACT</name>
<evidence type="ECO:0000259" key="1">
    <source>
        <dbReference type="PROSITE" id="PS50851"/>
    </source>
</evidence>
<dbReference type="PROSITE" id="PS50851">
    <property type="entry name" value="CHEW"/>
    <property type="match status" value="1"/>
</dbReference>
<organism evidence="2 3">
    <name type="scientific">Horticoccus luteus</name>
    <dbReference type="NCBI Taxonomy" id="2862869"/>
    <lineage>
        <taxon>Bacteria</taxon>
        <taxon>Pseudomonadati</taxon>
        <taxon>Verrucomicrobiota</taxon>
        <taxon>Opitutia</taxon>
        <taxon>Opitutales</taxon>
        <taxon>Opitutaceae</taxon>
        <taxon>Horticoccus</taxon>
    </lineage>
</organism>
<dbReference type="InterPro" id="IPR002545">
    <property type="entry name" value="CheW-lke_dom"/>
</dbReference>
<dbReference type="Gene3D" id="2.30.30.40">
    <property type="entry name" value="SH3 Domains"/>
    <property type="match status" value="1"/>
</dbReference>
<dbReference type="Pfam" id="PF01584">
    <property type="entry name" value="CheW"/>
    <property type="match status" value="1"/>
</dbReference>
<dbReference type="GO" id="GO:0007165">
    <property type="term" value="P:signal transduction"/>
    <property type="evidence" value="ECO:0007669"/>
    <property type="project" value="InterPro"/>
</dbReference>
<reference evidence="2" key="1">
    <citation type="submission" date="2021-08" db="EMBL/GenBank/DDBJ databases">
        <title>Genome of a novel bacterium of the phylum Verrucomicrobia, Oleiharenicola sp. KSB-15.</title>
        <authorList>
            <person name="Chung J.-H."/>
            <person name="Ahn J.-H."/>
            <person name="Yoon Y."/>
            <person name="Kim D.-Y."/>
            <person name="An S.-H."/>
            <person name="Park I."/>
            <person name="Yeon J."/>
        </authorList>
    </citation>
    <scope>NUCLEOTIDE SEQUENCE</scope>
    <source>
        <strain evidence="2">KSB-15</strain>
    </source>
</reference>
<dbReference type="EMBL" id="CP080507">
    <property type="protein sequence ID" value="QYM80440.1"/>
    <property type="molecule type" value="Genomic_DNA"/>
</dbReference>
<dbReference type="Proteomes" id="UP000825051">
    <property type="component" value="Chromosome"/>
</dbReference>
<gene>
    <name evidence="2" type="ORF">K0B96_07490</name>
</gene>
<sequence length="156" mass="16916">MLFLLFQLGNDRYALAARDVVEVLPLLTLKAVPGAPRGVAGLMDYRGTAVPVIDLSALVIGRPAAQRISTRLLLARYTPRSGEERLLALMAERATEMLRRDPADFQPAGVQGEDARYLGPVLSDSNGLIQRVDVNALLSDEVQTALYPAEGEVTSR</sequence>
<evidence type="ECO:0000313" key="2">
    <source>
        <dbReference type="EMBL" id="QYM80440.1"/>
    </source>
</evidence>
<keyword evidence="3" id="KW-1185">Reference proteome</keyword>
<dbReference type="KEGG" id="ole:K0B96_07490"/>
<feature type="domain" description="CheW-like" evidence="1">
    <location>
        <begin position="1"/>
        <end position="143"/>
    </location>
</feature>
<dbReference type="SUPFAM" id="SSF50341">
    <property type="entry name" value="CheW-like"/>
    <property type="match status" value="1"/>
</dbReference>
<dbReference type="PANTHER" id="PTHR22617:SF43">
    <property type="entry name" value="PROTEIN PILI"/>
    <property type="match status" value="1"/>
</dbReference>
<dbReference type="GO" id="GO:0005829">
    <property type="term" value="C:cytosol"/>
    <property type="evidence" value="ECO:0007669"/>
    <property type="project" value="TreeGrafter"/>
</dbReference>
<accession>A0A8F9XII6</accession>
<dbReference type="PANTHER" id="PTHR22617">
    <property type="entry name" value="CHEMOTAXIS SENSOR HISTIDINE KINASE-RELATED"/>
    <property type="match status" value="1"/>
</dbReference>
<dbReference type="AlphaFoldDB" id="A0A8F9XII6"/>
<dbReference type="GO" id="GO:0006935">
    <property type="term" value="P:chemotaxis"/>
    <property type="evidence" value="ECO:0007669"/>
    <property type="project" value="InterPro"/>
</dbReference>
<dbReference type="SMART" id="SM00260">
    <property type="entry name" value="CheW"/>
    <property type="match status" value="1"/>
</dbReference>